<dbReference type="GeneID" id="36382521"/>
<evidence type="ECO:0008006" key="5">
    <source>
        <dbReference type="Google" id="ProtNLM"/>
    </source>
</evidence>
<organism evidence="1">
    <name type="scientific">Strongyloides ratti</name>
    <name type="common">Parasitic roundworm</name>
    <dbReference type="NCBI Taxonomy" id="34506"/>
    <lineage>
        <taxon>Eukaryota</taxon>
        <taxon>Metazoa</taxon>
        <taxon>Ecdysozoa</taxon>
        <taxon>Nematoda</taxon>
        <taxon>Chromadorea</taxon>
        <taxon>Rhabditida</taxon>
        <taxon>Tylenchina</taxon>
        <taxon>Panagrolaimomorpha</taxon>
        <taxon>Strongyloidoidea</taxon>
        <taxon>Strongyloididae</taxon>
        <taxon>Strongyloides</taxon>
    </lineage>
</organism>
<evidence type="ECO:0000313" key="4">
    <source>
        <dbReference type="WormBase" id="SRAE_2000478400"/>
    </source>
</evidence>
<accession>A0A090LPP1</accession>
<dbReference type="WBParaSite" id="SRAE_2000478400.1">
    <property type="protein sequence ID" value="SRAE_2000478400.1"/>
    <property type="gene ID" value="WBGene00265028"/>
</dbReference>
<keyword evidence="2" id="KW-1185">Reference proteome</keyword>
<evidence type="ECO:0000313" key="1">
    <source>
        <dbReference type="EMBL" id="CEF70149.1"/>
    </source>
</evidence>
<protein>
    <recommendedName>
        <fullName evidence="5">Protein quiver</fullName>
    </recommendedName>
</protein>
<name>A0A090LPP1_STRRB</name>
<gene>
    <name evidence="1 3 4" type="ORF">SRAE_2000478400</name>
</gene>
<sequence>MLSFVYICNGNITNILTNNKSINNIKNLIETTNLKVNKNLKCYSYLHGYENYKDKKLEVVQCDEKGDKCIHANSTINYQKMVWLGCASDYSKFINVTYNPNNYITIGCKNKYVEINGFSYSYTFCVCSYDLCNMNKITVGLLCQTI</sequence>
<dbReference type="RefSeq" id="XP_024509348.1">
    <property type="nucleotide sequence ID" value="XM_024643706.1"/>
</dbReference>
<dbReference type="Proteomes" id="UP000035682">
    <property type="component" value="Unplaced"/>
</dbReference>
<evidence type="ECO:0000313" key="2">
    <source>
        <dbReference type="Proteomes" id="UP000035682"/>
    </source>
</evidence>
<dbReference type="CTD" id="36382521"/>
<dbReference type="EMBL" id="LN609529">
    <property type="protein sequence ID" value="CEF70149.1"/>
    <property type="molecule type" value="Genomic_DNA"/>
</dbReference>
<proteinExistence type="predicted"/>
<reference evidence="1 2" key="1">
    <citation type="submission" date="2014-09" db="EMBL/GenBank/DDBJ databases">
        <authorList>
            <person name="Martin A.A."/>
        </authorList>
    </citation>
    <scope>NUCLEOTIDE SEQUENCE</scope>
    <source>
        <strain evidence="2">ED321</strain>
        <strain evidence="1">ED321 Heterogonic</strain>
    </source>
</reference>
<dbReference type="WormBase" id="SRAE_2000478400">
    <property type="protein sequence ID" value="SRP03137"/>
    <property type="gene ID" value="WBGene00265028"/>
</dbReference>
<dbReference type="AlphaFoldDB" id="A0A090LPP1"/>
<reference evidence="3" key="2">
    <citation type="submission" date="2020-12" db="UniProtKB">
        <authorList>
            <consortium name="WormBaseParasite"/>
        </authorList>
    </citation>
    <scope>IDENTIFICATION</scope>
</reference>
<evidence type="ECO:0000313" key="3">
    <source>
        <dbReference type="WBParaSite" id="SRAE_2000478400.1"/>
    </source>
</evidence>